<reference evidence="2" key="1">
    <citation type="submission" date="2015-11" db="EMBL/GenBank/DDBJ databases">
        <title>De novo transcriptome assembly of four potential Pierce s Disease insect vectors from Arizona vineyards.</title>
        <authorList>
            <person name="Tassone E.E."/>
        </authorList>
    </citation>
    <scope>NUCLEOTIDE SEQUENCE</scope>
</reference>
<proteinExistence type="predicted"/>
<gene>
    <name evidence="2" type="ORF">g.2183</name>
</gene>
<dbReference type="InterPro" id="IPR036691">
    <property type="entry name" value="Endo/exonu/phosph_ase_sf"/>
</dbReference>
<feature type="non-terminal residue" evidence="2">
    <location>
        <position position="1"/>
    </location>
</feature>
<organism evidence="2">
    <name type="scientific">Cuerna arida</name>
    <dbReference type="NCBI Taxonomy" id="1464854"/>
    <lineage>
        <taxon>Eukaryota</taxon>
        <taxon>Metazoa</taxon>
        <taxon>Ecdysozoa</taxon>
        <taxon>Arthropoda</taxon>
        <taxon>Hexapoda</taxon>
        <taxon>Insecta</taxon>
        <taxon>Pterygota</taxon>
        <taxon>Neoptera</taxon>
        <taxon>Paraneoptera</taxon>
        <taxon>Hemiptera</taxon>
        <taxon>Auchenorrhyncha</taxon>
        <taxon>Membracoidea</taxon>
        <taxon>Cicadellidae</taxon>
        <taxon>Cicadellinae</taxon>
        <taxon>Proconiini</taxon>
        <taxon>Cuerna</taxon>
    </lineage>
</organism>
<dbReference type="Gene3D" id="3.60.10.10">
    <property type="entry name" value="Endonuclease/exonuclease/phosphatase"/>
    <property type="match status" value="1"/>
</dbReference>
<name>A0A1B6FD88_9HEMI</name>
<dbReference type="PANTHER" id="PTHR33776:SF4">
    <property type="entry name" value="ENDONUCLEASE_EXONUCLEASE_PHOSPHATASE DOMAIN-CONTAINING PROTEIN"/>
    <property type="match status" value="1"/>
</dbReference>
<evidence type="ECO:0000313" key="2">
    <source>
        <dbReference type="EMBL" id="JAS48151.1"/>
    </source>
</evidence>
<feature type="domain" description="Endonuclease/exonuclease/phosphatase" evidence="1">
    <location>
        <begin position="25"/>
        <end position="135"/>
    </location>
</feature>
<protein>
    <recommendedName>
        <fullName evidence="1">Endonuclease/exonuclease/phosphatase domain-containing protein</fullName>
    </recommendedName>
</protein>
<dbReference type="InterPro" id="IPR005135">
    <property type="entry name" value="Endo/exonuclease/phosphatase"/>
</dbReference>
<sequence>NIAHFGTELICEIAAIKLTLNKKDIYIMGIYRPDRDFQEALAGISNVLETVPTWKTPTIIMGDINIDCLKPSSRKNEKQEQELQEHLLSYNLSRIMLPPTRITPTSKTSIDLVATNIEHEDFTVHVTQNYISDHTGQLCTVKHLTKEFDSTKAKRRLLNTQTTRVLKHMLQRESWEEVYNTDCVEHAYNIFNTTLSYYLDVACPIVETRKKKQWFDKALQDPVA</sequence>
<dbReference type="PANTHER" id="PTHR33776">
    <property type="entry name" value="ENDO/EXONUCLEASE/PHOSPHATASE DOMAIN-CONTAINING PROTEIN"/>
    <property type="match status" value="1"/>
</dbReference>
<dbReference type="AlphaFoldDB" id="A0A1B6FD88"/>
<accession>A0A1B6FD88</accession>
<dbReference type="GO" id="GO:0003824">
    <property type="term" value="F:catalytic activity"/>
    <property type="evidence" value="ECO:0007669"/>
    <property type="project" value="InterPro"/>
</dbReference>
<dbReference type="EMBL" id="GECZ01021618">
    <property type="protein sequence ID" value="JAS48151.1"/>
    <property type="molecule type" value="Transcribed_RNA"/>
</dbReference>
<dbReference type="SUPFAM" id="SSF56219">
    <property type="entry name" value="DNase I-like"/>
    <property type="match status" value="1"/>
</dbReference>
<evidence type="ECO:0000259" key="1">
    <source>
        <dbReference type="Pfam" id="PF14529"/>
    </source>
</evidence>
<dbReference type="Pfam" id="PF14529">
    <property type="entry name" value="Exo_endo_phos_2"/>
    <property type="match status" value="1"/>
</dbReference>
<feature type="non-terminal residue" evidence="2">
    <location>
        <position position="224"/>
    </location>
</feature>